<dbReference type="PANTHER" id="PTHR10412">
    <property type="entry name" value="MANNOSYL-OLIGOSACCHARIDE GLUCOSIDASE"/>
    <property type="match status" value="1"/>
</dbReference>
<keyword evidence="4" id="KW-0378">Hydrolase</keyword>
<dbReference type="InterPro" id="IPR054491">
    <property type="entry name" value="MGH1-like_GH"/>
</dbReference>
<dbReference type="STRING" id="1884261.A0A5C3QZG9"/>
<feature type="compositionally biased region" description="Polar residues" evidence="1">
    <location>
        <begin position="26"/>
        <end position="35"/>
    </location>
</feature>
<evidence type="ECO:0000313" key="5">
    <source>
        <dbReference type="Proteomes" id="UP000305067"/>
    </source>
</evidence>
<dbReference type="InterPro" id="IPR012341">
    <property type="entry name" value="6hp_glycosidase-like_sf"/>
</dbReference>
<dbReference type="EMBL" id="ML178815">
    <property type="protein sequence ID" value="TFL06210.1"/>
    <property type="molecule type" value="Genomic_DNA"/>
</dbReference>
<evidence type="ECO:0000313" key="4">
    <source>
        <dbReference type="EMBL" id="TFL06210.1"/>
    </source>
</evidence>
<dbReference type="GO" id="GO:0004573">
    <property type="term" value="F:Glc3Man9GlcNAc2 oligosaccharide glucosidase activity"/>
    <property type="evidence" value="ECO:0007669"/>
    <property type="project" value="InterPro"/>
</dbReference>
<dbReference type="InterPro" id="IPR004888">
    <property type="entry name" value="Glycoside_hydrolase_63"/>
</dbReference>
<evidence type="ECO:0000259" key="3">
    <source>
        <dbReference type="Pfam" id="PF22422"/>
    </source>
</evidence>
<dbReference type="SUPFAM" id="SSF48208">
    <property type="entry name" value="Six-hairpin glycosidases"/>
    <property type="match status" value="1"/>
</dbReference>
<organism evidence="4 5">
    <name type="scientific">Pterulicium gracile</name>
    <dbReference type="NCBI Taxonomy" id="1884261"/>
    <lineage>
        <taxon>Eukaryota</taxon>
        <taxon>Fungi</taxon>
        <taxon>Dikarya</taxon>
        <taxon>Basidiomycota</taxon>
        <taxon>Agaricomycotina</taxon>
        <taxon>Agaricomycetes</taxon>
        <taxon>Agaricomycetidae</taxon>
        <taxon>Agaricales</taxon>
        <taxon>Pleurotineae</taxon>
        <taxon>Pterulaceae</taxon>
        <taxon>Pterulicium</taxon>
    </lineage>
</organism>
<evidence type="ECO:0000259" key="2">
    <source>
        <dbReference type="Pfam" id="PF03200"/>
    </source>
</evidence>
<gene>
    <name evidence="4" type="ORF">BDV98DRAFT_498165</name>
</gene>
<dbReference type="Gene3D" id="1.50.10.10">
    <property type="match status" value="1"/>
</dbReference>
<evidence type="ECO:0000256" key="1">
    <source>
        <dbReference type="SAM" id="MobiDB-lite"/>
    </source>
</evidence>
<dbReference type="GO" id="GO:0009311">
    <property type="term" value="P:oligosaccharide metabolic process"/>
    <property type="evidence" value="ECO:0007669"/>
    <property type="project" value="InterPro"/>
</dbReference>
<sequence length="1091" mass="124829">MASESAKNVQAKIFRPDDAAQPFPSKENTNQTPLTINIPKPGGHLPAQNPPKVSRPAPAQTEDAPEEDARPYRERLMHELGNEYNGVERYRLQQDDKREKYWKRWGPYLSDRQWATVREDYSHNGDAWSHFPHEHARSRAYRWGEDGIAGISDSQGRLCFALSLWNGEDPILKERLFGVTGHQGNHGEDVKELYYYLDSTPTHSYMKFLYKYPQRRFPYEELVAENGKRSRDETEYEILDSDAFDEDRYWDVFLEYAKEASDPDSIFVRITSYNRGPDPATLHVLPQLWFPNTWSWPLEKPPMPHLSGGTKNGIPCVTAKHPTLGKTHLYCMPSPPAIGPDDNFDLESDVETIEPDLLFTENETNFSRLYGGQNTSPFVKDGFHDHIIPSHRPPASDSEPEGFFKTRIRSRVASTYGEQNPNLMEAGPCTPYPADQHFVNPNKEGTKSAAHYTFTDVPSQGCAVVRLKLTPKAPSHEPTLFDEGLFDDSIEARREEADEFYSSLVLGPISPDLQQISRQALAGMLWTKQYYQFIQKDWIEGDPAQPAPPPERKNIRNKEWKHLHIADILSMPDKWEYPFFAAWDTAFHCIPLAVVDPTFAKKQLDLLTREWYMKPDGQIPAYEWNFGDVNPPVHAWATFRVFKIERKMTGKEDLAFLERVFQKLLLNFTWWVNRKDKDGKNVFEGGFLGLDNIGAFNRSEPLPTGGTLRQADGTAWMAFYCLQMLSMALELAKHNPVYEDIASKFFEHFIFIADAMTFQSGEDEQSLWSEEDGMYYDAIEFGPGHSMQLPIRSLVGLIPLYATLVLEPHVIDKFPGFKKRMEWFIDHRPEVAARNMANMKAGGKGQRRLLALAGKERLVRILEKMLDENEFLSEHGIRSLSKGHKDHPWGMDVHGQRYEVGYWPGDSRSGMFGGNSNWRGPIWLAVNFLLIESLQRFYQYYGDELQVECPTGSGDYMNLVEVAEEIQHRIIHIFGRDMDGRRSTNGGSDKLDADPNFRDYVWFHEFFHADDGRGLGASHQTGWSGLVAYHILQSGATCRLSKTPRTPRTLASHYFDEAIERSEAGDDARSDISHFSAYDLNTLGDISPDAL</sequence>
<accession>A0A5C3QZG9</accession>
<dbReference type="Pfam" id="PF22422">
    <property type="entry name" value="MGH1-like_GH"/>
    <property type="match status" value="1"/>
</dbReference>
<feature type="region of interest" description="Disordered" evidence="1">
    <location>
        <begin position="1"/>
        <end position="69"/>
    </location>
</feature>
<dbReference type="Pfam" id="PF03200">
    <property type="entry name" value="Glyco_hydro_63"/>
    <property type="match status" value="1"/>
</dbReference>
<dbReference type="PANTHER" id="PTHR10412:SF10">
    <property type="entry name" value="GLYCOSYL HYDROLASE FAMILY 63 C-TERMINAL DOMAIN-CONTAINING PROTEIN"/>
    <property type="match status" value="1"/>
</dbReference>
<proteinExistence type="predicted"/>
<feature type="domain" description="Mannosylglycerate hydrolase MGH1-like glycoside hydrolase" evidence="3">
    <location>
        <begin position="577"/>
        <end position="683"/>
    </location>
</feature>
<dbReference type="InterPro" id="IPR008928">
    <property type="entry name" value="6-hairpin_glycosidase_sf"/>
</dbReference>
<protein>
    <submittedName>
        <fullName evidence="4">Glycoside hydrolase family 63 protein</fullName>
    </submittedName>
</protein>
<name>A0A5C3QZG9_9AGAR</name>
<dbReference type="AlphaFoldDB" id="A0A5C3QZG9"/>
<dbReference type="InterPro" id="IPR031335">
    <property type="entry name" value="Glyco_hydro_63_C"/>
</dbReference>
<dbReference type="Proteomes" id="UP000305067">
    <property type="component" value="Unassembled WGS sequence"/>
</dbReference>
<feature type="domain" description="Glycosyl hydrolase family 63 C-terminal" evidence="2">
    <location>
        <begin position="855"/>
        <end position="943"/>
    </location>
</feature>
<dbReference type="OrthoDB" id="14419at2759"/>
<keyword evidence="5" id="KW-1185">Reference proteome</keyword>
<reference evidence="4 5" key="1">
    <citation type="journal article" date="2019" name="Nat. Ecol. Evol.">
        <title>Megaphylogeny resolves global patterns of mushroom evolution.</title>
        <authorList>
            <person name="Varga T."/>
            <person name="Krizsan K."/>
            <person name="Foldi C."/>
            <person name="Dima B."/>
            <person name="Sanchez-Garcia M."/>
            <person name="Sanchez-Ramirez S."/>
            <person name="Szollosi G.J."/>
            <person name="Szarkandi J.G."/>
            <person name="Papp V."/>
            <person name="Albert L."/>
            <person name="Andreopoulos W."/>
            <person name="Angelini C."/>
            <person name="Antonin V."/>
            <person name="Barry K.W."/>
            <person name="Bougher N.L."/>
            <person name="Buchanan P."/>
            <person name="Buyck B."/>
            <person name="Bense V."/>
            <person name="Catcheside P."/>
            <person name="Chovatia M."/>
            <person name="Cooper J."/>
            <person name="Damon W."/>
            <person name="Desjardin D."/>
            <person name="Finy P."/>
            <person name="Geml J."/>
            <person name="Haridas S."/>
            <person name="Hughes K."/>
            <person name="Justo A."/>
            <person name="Karasinski D."/>
            <person name="Kautmanova I."/>
            <person name="Kiss B."/>
            <person name="Kocsube S."/>
            <person name="Kotiranta H."/>
            <person name="LaButti K.M."/>
            <person name="Lechner B.E."/>
            <person name="Liimatainen K."/>
            <person name="Lipzen A."/>
            <person name="Lukacs Z."/>
            <person name="Mihaltcheva S."/>
            <person name="Morgado L.N."/>
            <person name="Niskanen T."/>
            <person name="Noordeloos M.E."/>
            <person name="Ohm R.A."/>
            <person name="Ortiz-Santana B."/>
            <person name="Ovrebo C."/>
            <person name="Racz N."/>
            <person name="Riley R."/>
            <person name="Savchenko A."/>
            <person name="Shiryaev A."/>
            <person name="Soop K."/>
            <person name="Spirin V."/>
            <person name="Szebenyi C."/>
            <person name="Tomsovsky M."/>
            <person name="Tulloss R.E."/>
            <person name="Uehling J."/>
            <person name="Grigoriev I.V."/>
            <person name="Vagvolgyi C."/>
            <person name="Papp T."/>
            <person name="Martin F.M."/>
            <person name="Miettinen O."/>
            <person name="Hibbett D.S."/>
            <person name="Nagy L.G."/>
        </authorList>
    </citation>
    <scope>NUCLEOTIDE SEQUENCE [LARGE SCALE GENOMIC DNA]</scope>
    <source>
        <strain evidence="4 5">CBS 309.79</strain>
    </source>
</reference>